<evidence type="ECO:0000313" key="10">
    <source>
        <dbReference type="Proteomes" id="UP000321310"/>
    </source>
</evidence>
<evidence type="ECO:0000256" key="3">
    <source>
        <dbReference type="ARBA" id="ARBA00022679"/>
    </source>
</evidence>
<dbReference type="InterPro" id="IPR040423">
    <property type="entry name" value="PEA_transferase"/>
</dbReference>
<gene>
    <name evidence="9" type="ORF">FPD46_03050</name>
</gene>
<evidence type="ECO:0000256" key="1">
    <source>
        <dbReference type="ARBA" id="ARBA00004651"/>
    </source>
</evidence>
<dbReference type="Gene3D" id="3.40.720.10">
    <property type="entry name" value="Alkaline Phosphatase, subunit A"/>
    <property type="match status" value="1"/>
</dbReference>
<evidence type="ECO:0000256" key="5">
    <source>
        <dbReference type="ARBA" id="ARBA00022989"/>
    </source>
</evidence>
<feature type="transmembrane region" description="Helical" evidence="7">
    <location>
        <begin position="9"/>
        <end position="31"/>
    </location>
</feature>
<dbReference type="EMBL" id="VOWB01000028">
    <property type="protein sequence ID" value="TXE83184.1"/>
    <property type="molecule type" value="Genomic_DNA"/>
</dbReference>
<feature type="transmembrane region" description="Helical" evidence="7">
    <location>
        <begin position="51"/>
        <end position="70"/>
    </location>
</feature>
<dbReference type="Proteomes" id="UP000321310">
    <property type="component" value="Unassembled WGS sequence"/>
</dbReference>
<organism evidence="9 10">
    <name type="scientific">Campylobacter peloridis</name>
    <dbReference type="NCBI Taxonomy" id="488546"/>
    <lineage>
        <taxon>Bacteria</taxon>
        <taxon>Pseudomonadati</taxon>
        <taxon>Campylobacterota</taxon>
        <taxon>Epsilonproteobacteria</taxon>
        <taxon>Campylobacterales</taxon>
        <taxon>Campylobacteraceae</taxon>
        <taxon>Campylobacter</taxon>
    </lineage>
</organism>
<evidence type="ECO:0000256" key="4">
    <source>
        <dbReference type="ARBA" id="ARBA00022692"/>
    </source>
</evidence>
<dbReference type="GO" id="GO:0016776">
    <property type="term" value="F:phosphotransferase activity, phosphate group as acceptor"/>
    <property type="evidence" value="ECO:0007669"/>
    <property type="project" value="TreeGrafter"/>
</dbReference>
<dbReference type="SUPFAM" id="SSF53649">
    <property type="entry name" value="Alkaline phosphatase-like"/>
    <property type="match status" value="1"/>
</dbReference>
<keyword evidence="2" id="KW-1003">Cell membrane</keyword>
<protein>
    <submittedName>
        <fullName evidence="9">Sulfatase-like hydrolase/transferase</fullName>
    </submittedName>
</protein>
<reference evidence="9 10" key="1">
    <citation type="submission" date="2019-07" db="EMBL/GenBank/DDBJ databases">
        <title>Rapid identification of Enteric Bacteria from Whole Genome Sequences (WGS) using Average Nucleotide Identity (ANI).</title>
        <authorList>
            <person name="Lane C."/>
        </authorList>
    </citation>
    <scope>NUCLEOTIDE SEQUENCE [LARGE SCALE GENOMIC DNA]</scope>
    <source>
        <strain evidence="9 10">2016D-0250</strain>
    </source>
</reference>
<dbReference type="InterPro" id="IPR058130">
    <property type="entry name" value="PEA_transf_C"/>
</dbReference>
<sequence>MQKCNFFDFVLKFFPYIFLIFILDVSISLWWSYLTFQRELLEWIVFKAIKNIFIVFVLNIFILHLFFIFLNYRAKFIVYFLTIFSVVAFILQSYLLINYSTKFNPLFIDFFIQTNLGEIYEFIEFYINLEIISLCVLFLLSVFVIIYLFKKICKYFYFLNNRKIILLLYFSYALIIVGLILDCANRYFIKKQGINSIDKINFSFFIDIPEQFLRYYSENGIWADYNFYLKNYEKTANSYMGGGISIKNKIPYVIFIIGESTQRNYMSLYGYYLKTTPNLEILEKKGNLIKFSDVIAPFASTQASLRRVMNFSNIENEENWYDRLNIVDLYNLAGYKSIFVSNHEPMSGHTSITTAVAYRANKTIFLDKFATDDKIFTKKLDAEMLPFIKDNSKNYDFFVLQLMGTHFKYDRRYEKSFAKFKADDINRNLDLKDKEIVASYANSVLYNDYFINEVFDLFKDKEAIMIYISDHGESVFEYRDRAEHFVTSKFTAEIPFFFIVSDKFKKNNPHLLKKIISAKDKPYMIDDLIHTMVTIGGIEVKDYDKTRDILNDNFNEKRARIFNGEVDYDKFLKYEKAKF</sequence>
<keyword evidence="9" id="KW-0378">Hydrolase</keyword>
<evidence type="ECO:0000256" key="7">
    <source>
        <dbReference type="SAM" id="Phobius"/>
    </source>
</evidence>
<evidence type="ECO:0000256" key="6">
    <source>
        <dbReference type="ARBA" id="ARBA00023136"/>
    </source>
</evidence>
<keyword evidence="6 7" id="KW-0472">Membrane</keyword>
<dbReference type="AlphaFoldDB" id="A0A5C7DXV1"/>
<dbReference type="CDD" id="cd16017">
    <property type="entry name" value="LptA"/>
    <property type="match status" value="1"/>
</dbReference>
<evidence type="ECO:0000256" key="2">
    <source>
        <dbReference type="ARBA" id="ARBA00022475"/>
    </source>
</evidence>
<dbReference type="GO" id="GO:0005886">
    <property type="term" value="C:plasma membrane"/>
    <property type="evidence" value="ECO:0007669"/>
    <property type="project" value="UniProtKB-SubCell"/>
</dbReference>
<dbReference type="InterPro" id="IPR000917">
    <property type="entry name" value="Sulfatase_N"/>
</dbReference>
<dbReference type="Pfam" id="PF00884">
    <property type="entry name" value="Sulfatase"/>
    <property type="match status" value="1"/>
</dbReference>
<feature type="transmembrane region" description="Helical" evidence="7">
    <location>
        <begin position="77"/>
        <end position="97"/>
    </location>
</feature>
<dbReference type="PANTHER" id="PTHR30443">
    <property type="entry name" value="INNER MEMBRANE PROTEIN"/>
    <property type="match status" value="1"/>
</dbReference>
<name>A0A5C7DXV1_9BACT</name>
<comment type="subcellular location">
    <subcellularLocation>
        <location evidence="1">Cell membrane</location>
        <topology evidence="1">Multi-pass membrane protein</topology>
    </subcellularLocation>
</comment>
<dbReference type="GO" id="GO:0016787">
    <property type="term" value="F:hydrolase activity"/>
    <property type="evidence" value="ECO:0007669"/>
    <property type="project" value="UniProtKB-KW"/>
</dbReference>
<proteinExistence type="predicted"/>
<evidence type="ECO:0000313" key="9">
    <source>
        <dbReference type="EMBL" id="TXE83184.1"/>
    </source>
</evidence>
<dbReference type="GO" id="GO:0009244">
    <property type="term" value="P:lipopolysaccharide core region biosynthetic process"/>
    <property type="evidence" value="ECO:0007669"/>
    <property type="project" value="TreeGrafter"/>
</dbReference>
<dbReference type="InterPro" id="IPR017850">
    <property type="entry name" value="Alkaline_phosphatase_core_sf"/>
</dbReference>
<feature type="transmembrane region" description="Helical" evidence="7">
    <location>
        <begin position="164"/>
        <end position="181"/>
    </location>
</feature>
<accession>A0A5C7DXV1</accession>
<keyword evidence="4 7" id="KW-0812">Transmembrane</keyword>
<feature type="transmembrane region" description="Helical" evidence="7">
    <location>
        <begin position="125"/>
        <end position="149"/>
    </location>
</feature>
<keyword evidence="5 7" id="KW-1133">Transmembrane helix</keyword>
<comment type="caution">
    <text evidence="9">The sequence shown here is derived from an EMBL/GenBank/DDBJ whole genome shotgun (WGS) entry which is preliminary data.</text>
</comment>
<keyword evidence="3 9" id="KW-0808">Transferase</keyword>
<evidence type="ECO:0000259" key="8">
    <source>
        <dbReference type="Pfam" id="PF00884"/>
    </source>
</evidence>
<feature type="domain" description="Sulfatase N-terminal" evidence="8">
    <location>
        <begin position="251"/>
        <end position="537"/>
    </location>
</feature>
<dbReference type="PANTHER" id="PTHR30443:SF2">
    <property type="entry name" value="PHOSPHOETHANOLAMINE TRANSFERASE EPTC"/>
    <property type="match status" value="1"/>
</dbReference>